<reference evidence="2 3" key="1">
    <citation type="journal article" date="2015" name="Proc. Natl. Acad. Sci. U.S.A.">
        <title>Cultivation of a human-associated TM7 phylotype reveals a reduced genome and epibiotic parasitic lifestyle.</title>
        <authorList>
            <person name="He X."/>
            <person name="McLean J.S."/>
            <person name="Edlund A."/>
            <person name="Yooseph S."/>
            <person name="Hall A.P."/>
            <person name="Liu S.Y."/>
            <person name="Dorrestein P.C."/>
            <person name="Esquenazi E."/>
            <person name="Hunter R.C."/>
            <person name="Cheng G."/>
            <person name="Nelson K.E."/>
            <person name="Lux R."/>
            <person name="Shi W."/>
        </authorList>
    </citation>
    <scope>NUCLEOTIDE SEQUENCE [LARGE SCALE GENOMIC DNA]</scope>
    <source>
        <strain evidence="2 3">TM7x</strain>
    </source>
</reference>
<keyword evidence="3" id="KW-1185">Reference proteome</keyword>
<name>A0A6S4GSS7_9BACT</name>
<protein>
    <submittedName>
        <fullName evidence="2">Uncharacterized protein</fullName>
    </submittedName>
</protein>
<evidence type="ECO:0000256" key="1">
    <source>
        <dbReference type="SAM" id="MobiDB-lite"/>
    </source>
</evidence>
<dbReference type="AlphaFoldDB" id="A0A6S4GSS7"/>
<gene>
    <name evidence="2" type="ORF">TM7x_03595</name>
</gene>
<dbReference type="EMBL" id="CP007496">
    <property type="protein sequence ID" value="AJA06942.1"/>
    <property type="molecule type" value="Genomic_DNA"/>
</dbReference>
<dbReference type="KEGG" id="sox:TM7x_03595"/>
<evidence type="ECO:0000313" key="2">
    <source>
        <dbReference type="EMBL" id="AJA06942.1"/>
    </source>
</evidence>
<sequence>MIGATTTVELSSTGIDGDDSDVFSSLRDGVSGEDLLFGIGETVADSVEQFDLVAVASGEEELPSTGEVTASIGQTACATCVGCPFLSQCVKPQALAVKQESESQDKLSDDMSSAGEEAVPNLMEITPKESYLERLLAPDDLDSLDENGRGELVMAGYSEPTDYQEPIIKKAPELVLAEAKPIDLTTKTNKSTEKLISQEREDKTSTNQAVEASGEDVDTEAVETPFFELKTAPEIAADDTTDAGEALSESTSEISGEGHFTETAEASSPSIEVKSHVIDAISDAAHNDNKKPTPESLDATPDYNNFVESTDSIDNERLVDTAIIDEAKVNPPNEEIDVLAADQIFIDTQISSIEQLDYNNVAVERSHDKDNDFWAEEDTVFFVERQESPAVESEVSSAEAVTIALPIETITVREETDDYKPVEQVTISTSSIIETIPDIESDEVAAKIPEECPVPREKCEFRFVKTSEKSDLLRSDDKIESVIMDVSDIKSGINLSGEQVELNDALDDCVYNGEENVANGDDLLMNIHPSFGLWSDDSPLNPEEGVVTTTQSAADDSSLVSRLVGMLVVAMCVARGRQARAIPNS</sequence>
<proteinExistence type="predicted"/>
<evidence type="ECO:0000313" key="3">
    <source>
        <dbReference type="Proteomes" id="UP000030902"/>
    </source>
</evidence>
<dbReference type="Proteomes" id="UP000030902">
    <property type="component" value="Chromosome"/>
</dbReference>
<feature type="compositionally biased region" description="Basic and acidic residues" evidence="1">
    <location>
        <begin position="190"/>
        <end position="204"/>
    </location>
</feature>
<dbReference type="RefSeq" id="WP_039327863.1">
    <property type="nucleotide sequence ID" value="NZ_CP007496.1"/>
</dbReference>
<feature type="region of interest" description="Disordered" evidence="1">
    <location>
        <begin position="190"/>
        <end position="218"/>
    </location>
</feature>
<organism evidence="2 3">
    <name type="scientific">Candidatus Nanosynbacter lyticus</name>
    <dbReference type="NCBI Taxonomy" id="2093824"/>
    <lineage>
        <taxon>Bacteria</taxon>
        <taxon>Candidatus Saccharimonadota</taxon>
        <taxon>Candidatus Saccharimonadia</taxon>
        <taxon>Candidatus Nanosynbacterales</taxon>
        <taxon>Candidatus Nanosynbacteraceae</taxon>
        <taxon>Candidatus Nanosynbacter</taxon>
    </lineage>
</organism>
<accession>A0A6S4GSS7</accession>
<feature type="region of interest" description="Disordered" evidence="1">
    <location>
        <begin position="250"/>
        <end position="271"/>
    </location>
</feature>